<evidence type="ECO:0000256" key="2">
    <source>
        <dbReference type="ARBA" id="ARBA00006810"/>
    </source>
</evidence>
<dbReference type="PRINTS" id="PR00123">
    <property type="entry name" value="ATPASEA"/>
</dbReference>
<keyword evidence="13" id="KW-0496">Mitochondrion</keyword>
<dbReference type="GO" id="GO:0045259">
    <property type="term" value="C:proton-transporting ATP synthase complex"/>
    <property type="evidence" value="ECO:0007669"/>
    <property type="project" value="UniProtKB-KW"/>
</dbReference>
<feature type="transmembrane region" description="Helical" evidence="12">
    <location>
        <begin position="20"/>
        <end position="47"/>
    </location>
</feature>
<evidence type="ECO:0000256" key="9">
    <source>
        <dbReference type="ARBA" id="ARBA00023136"/>
    </source>
</evidence>
<evidence type="ECO:0000256" key="11">
    <source>
        <dbReference type="RuleBase" id="RU004450"/>
    </source>
</evidence>
<dbReference type="Gene3D" id="1.20.120.220">
    <property type="entry name" value="ATP synthase, F0 complex, subunit A"/>
    <property type="match status" value="1"/>
</dbReference>
<accession>A0A5C0PYT7</accession>
<dbReference type="InterPro" id="IPR023011">
    <property type="entry name" value="ATP_synth_F0_asu_AS"/>
</dbReference>
<evidence type="ECO:0000256" key="10">
    <source>
        <dbReference type="ARBA" id="ARBA00023310"/>
    </source>
</evidence>
<evidence type="ECO:0000256" key="1">
    <source>
        <dbReference type="ARBA" id="ARBA00004141"/>
    </source>
</evidence>
<gene>
    <name evidence="13" type="primary">atp6</name>
</gene>
<evidence type="ECO:0000256" key="4">
    <source>
        <dbReference type="ARBA" id="ARBA00022547"/>
    </source>
</evidence>
<keyword evidence="9 12" id="KW-0472">Membrane</keyword>
<feature type="transmembrane region" description="Helical" evidence="12">
    <location>
        <begin position="85"/>
        <end position="111"/>
    </location>
</feature>
<dbReference type="EMBL" id="MN124287">
    <property type="protein sequence ID" value="QEJ81956.1"/>
    <property type="molecule type" value="Genomic_DNA"/>
</dbReference>
<keyword evidence="8" id="KW-0406">Ion transport</keyword>
<protein>
    <recommendedName>
        <fullName evidence="11">ATP synthase subunit a</fullName>
    </recommendedName>
</protein>
<evidence type="ECO:0000256" key="6">
    <source>
        <dbReference type="ARBA" id="ARBA00022781"/>
    </source>
</evidence>
<keyword evidence="6" id="KW-0375">Hydrogen ion transport</keyword>
<dbReference type="PANTHER" id="PTHR11410:SF0">
    <property type="entry name" value="ATP SYNTHASE SUBUNIT A"/>
    <property type="match status" value="1"/>
</dbReference>
<dbReference type="GO" id="GO:0046933">
    <property type="term" value="F:proton-transporting ATP synthase activity, rotational mechanism"/>
    <property type="evidence" value="ECO:0007669"/>
    <property type="project" value="TreeGrafter"/>
</dbReference>
<reference evidence="13" key="1">
    <citation type="journal article" date="2019" name="Mol. Phylogenet. Evol.">
        <title>The age and diversification of metacrangonyctid subterranean amphipod crustaceans revisited.</title>
        <authorList>
            <person name="Pons J."/>
            <person name="Jurado-Rivera J.A."/>
            <person name="Jaume D."/>
            <person name="Vonk R."/>
            <person name="Bauza-Ribot M.M."/>
            <person name="Juan C."/>
        </authorList>
    </citation>
    <scope>NUCLEOTIDE SEQUENCE</scope>
</reference>
<dbReference type="InterPro" id="IPR035908">
    <property type="entry name" value="F0_ATP_A_sf"/>
</dbReference>
<evidence type="ECO:0000256" key="3">
    <source>
        <dbReference type="ARBA" id="ARBA00022448"/>
    </source>
</evidence>
<evidence type="ECO:0000256" key="7">
    <source>
        <dbReference type="ARBA" id="ARBA00022989"/>
    </source>
</evidence>
<geneLocation type="mitochondrion" evidence="13"/>
<keyword evidence="4" id="KW-0138">CF(0)</keyword>
<dbReference type="CDD" id="cd00310">
    <property type="entry name" value="ATP-synt_Fo_a_6"/>
    <property type="match status" value="1"/>
</dbReference>
<name>A0A5C0PYT7_9CRUS</name>
<dbReference type="PROSITE" id="PS00449">
    <property type="entry name" value="ATPASE_A"/>
    <property type="match status" value="1"/>
</dbReference>
<sequence>MTMNLFSIFDPSTLYFVNNWVSGVLWMIFIPLMFWVVGGRLSVVYMYVMSYMLKEFKPLLLKSSFSLLVILSVFVFILVNNVLGLFPYVFCASSHMSFTLSLGAGIWVSLMIYSWGNNLSNQLIHLIPQGTSALLMPFMVLVETISNIIRPITLSIRLCANMIAGHLLITLLSMALMTSTFITISLVATGMTALMVLEIAVAFIQAYVFGMLITLYTSEMSS</sequence>
<organism evidence="13">
    <name type="scientific">Metacrangonyx sp. n. DJ2019</name>
    <dbReference type="NCBI Taxonomy" id="2606684"/>
    <lineage>
        <taxon>Eukaryota</taxon>
        <taxon>Metazoa</taxon>
        <taxon>Ecdysozoa</taxon>
        <taxon>Arthropoda</taxon>
        <taxon>Crustacea</taxon>
        <taxon>Multicrustacea</taxon>
        <taxon>Malacostraca</taxon>
        <taxon>Eumalacostraca</taxon>
        <taxon>Peracarida</taxon>
        <taxon>Amphipoda</taxon>
        <taxon>Senticaudata</taxon>
        <taxon>Hadziida</taxon>
        <taxon>Hadzioidea</taxon>
        <taxon>Metacrangonyctidae</taxon>
        <taxon>Metacrangonyx</taxon>
    </lineage>
</organism>
<dbReference type="GO" id="GO:0005743">
    <property type="term" value="C:mitochondrial inner membrane"/>
    <property type="evidence" value="ECO:0007669"/>
    <property type="project" value="UniProtKB-SubCell"/>
</dbReference>
<dbReference type="NCBIfam" id="TIGR01131">
    <property type="entry name" value="ATP_synt_6_or_A"/>
    <property type="match status" value="1"/>
</dbReference>
<proteinExistence type="inferred from homology"/>
<comment type="similarity">
    <text evidence="2">Belongs to the ATPase A chain family.</text>
</comment>
<keyword evidence="10" id="KW-0066">ATP synthesis</keyword>
<dbReference type="AlphaFoldDB" id="A0A5C0PYT7"/>
<keyword evidence="7 12" id="KW-1133">Transmembrane helix</keyword>
<dbReference type="InterPro" id="IPR000568">
    <property type="entry name" value="ATP_synth_F0_asu"/>
</dbReference>
<comment type="subcellular location">
    <subcellularLocation>
        <location evidence="1">Membrane</location>
        <topology evidence="1">Multi-pass membrane protein</topology>
    </subcellularLocation>
    <subcellularLocation>
        <location evidence="11">Mitochondrion inner membrane</location>
        <topology evidence="11">Multi-pass membrane protein</topology>
    </subcellularLocation>
</comment>
<dbReference type="Pfam" id="PF00119">
    <property type="entry name" value="ATP-synt_A"/>
    <property type="match status" value="1"/>
</dbReference>
<feature type="transmembrane region" description="Helical" evidence="12">
    <location>
        <begin position="162"/>
        <end position="187"/>
    </location>
</feature>
<dbReference type="InterPro" id="IPR045083">
    <property type="entry name" value="ATP_synth_F0_asu_bact/mt"/>
</dbReference>
<evidence type="ECO:0000256" key="5">
    <source>
        <dbReference type="ARBA" id="ARBA00022692"/>
    </source>
</evidence>
<feature type="transmembrane region" description="Helical" evidence="12">
    <location>
        <begin position="194"/>
        <end position="216"/>
    </location>
</feature>
<evidence type="ECO:0000313" key="13">
    <source>
        <dbReference type="EMBL" id="QEJ81956.1"/>
    </source>
</evidence>
<feature type="transmembrane region" description="Helical" evidence="12">
    <location>
        <begin position="59"/>
        <end position="79"/>
    </location>
</feature>
<keyword evidence="3" id="KW-0813">Transport</keyword>
<dbReference type="PANTHER" id="PTHR11410">
    <property type="entry name" value="ATP SYNTHASE SUBUNIT A"/>
    <property type="match status" value="1"/>
</dbReference>
<evidence type="ECO:0000256" key="12">
    <source>
        <dbReference type="SAM" id="Phobius"/>
    </source>
</evidence>
<evidence type="ECO:0000256" key="8">
    <source>
        <dbReference type="ARBA" id="ARBA00023065"/>
    </source>
</evidence>
<keyword evidence="5 12" id="KW-0812">Transmembrane</keyword>
<dbReference type="SUPFAM" id="SSF81336">
    <property type="entry name" value="F1F0 ATP synthase subunit A"/>
    <property type="match status" value="1"/>
</dbReference>
<feature type="transmembrane region" description="Helical" evidence="12">
    <location>
        <begin position="123"/>
        <end position="142"/>
    </location>
</feature>